<gene>
    <name evidence="2" type="ORF">FB388_2096</name>
</gene>
<dbReference type="AlphaFoldDB" id="A0A543GF72"/>
<feature type="region of interest" description="Disordered" evidence="1">
    <location>
        <begin position="26"/>
        <end position="64"/>
    </location>
</feature>
<dbReference type="EMBL" id="VFPH01000001">
    <property type="protein sequence ID" value="TQM44724.1"/>
    <property type="molecule type" value="Genomic_DNA"/>
</dbReference>
<keyword evidence="3" id="KW-1185">Reference proteome</keyword>
<evidence type="ECO:0000256" key="1">
    <source>
        <dbReference type="SAM" id="MobiDB-lite"/>
    </source>
</evidence>
<comment type="caution">
    <text evidence="2">The sequence shown here is derived from an EMBL/GenBank/DDBJ whole genome shotgun (WGS) entry which is preliminary data.</text>
</comment>
<organism evidence="2 3">
    <name type="scientific">Pseudonocardia cypriaca</name>
    <dbReference type="NCBI Taxonomy" id="882449"/>
    <lineage>
        <taxon>Bacteria</taxon>
        <taxon>Bacillati</taxon>
        <taxon>Actinomycetota</taxon>
        <taxon>Actinomycetes</taxon>
        <taxon>Pseudonocardiales</taxon>
        <taxon>Pseudonocardiaceae</taxon>
        <taxon>Pseudonocardia</taxon>
    </lineage>
</organism>
<dbReference type="OrthoDB" id="9919424at2"/>
<proteinExistence type="predicted"/>
<evidence type="ECO:0000313" key="2">
    <source>
        <dbReference type="EMBL" id="TQM44724.1"/>
    </source>
</evidence>
<dbReference type="RefSeq" id="WP_142099789.1">
    <property type="nucleotide sequence ID" value="NZ_VFPH01000001.1"/>
</dbReference>
<protein>
    <submittedName>
        <fullName evidence="2">Uncharacterized protein</fullName>
    </submittedName>
</protein>
<reference evidence="2 3" key="1">
    <citation type="submission" date="2019-06" db="EMBL/GenBank/DDBJ databases">
        <title>Sequencing the genomes of 1000 actinobacteria strains.</title>
        <authorList>
            <person name="Klenk H.-P."/>
        </authorList>
    </citation>
    <scope>NUCLEOTIDE SEQUENCE [LARGE SCALE GENOMIC DNA]</scope>
    <source>
        <strain evidence="2 3">DSM 45511</strain>
    </source>
</reference>
<name>A0A543GF72_9PSEU</name>
<dbReference type="Proteomes" id="UP000319818">
    <property type="component" value="Unassembled WGS sequence"/>
</dbReference>
<sequence>MAGTPPEPYGDYEYDLVHEPGLEFEVQHEQHHDSSPPPKPDPGGDYGYDEAHDCRSTGTTGNPA</sequence>
<accession>A0A543GF72</accession>
<evidence type="ECO:0000313" key="3">
    <source>
        <dbReference type="Proteomes" id="UP000319818"/>
    </source>
</evidence>